<sequence>YTVAKPGFHHWGVEYT</sequence>
<dbReference type="Proteomes" id="UP000030748">
    <property type="component" value="Unassembled WGS sequence"/>
</dbReference>
<evidence type="ECO:0000313" key="2">
    <source>
        <dbReference type="Proteomes" id="UP000030748"/>
    </source>
</evidence>
<proteinExistence type="predicted"/>
<organism evidence="1 2">
    <name type="scientific">Erythranthe guttata</name>
    <name type="common">Yellow monkey flower</name>
    <name type="synonym">Mimulus guttatus</name>
    <dbReference type="NCBI Taxonomy" id="4155"/>
    <lineage>
        <taxon>Eukaryota</taxon>
        <taxon>Viridiplantae</taxon>
        <taxon>Streptophyta</taxon>
        <taxon>Embryophyta</taxon>
        <taxon>Tracheophyta</taxon>
        <taxon>Spermatophyta</taxon>
        <taxon>Magnoliopsida</taxon>
        <taxon>eudicotyledons</taxon>
        <taxon>Gunneridae</taxon>
        <taxon>Pentapetalae</taxon>
        <taxon>asterids</taxon>
        <taxon>lamiids</taxon>
        <taxon>Lamiales</taxon>
        <taxon>Phrymaceae</taxon>
        <taxon>Erythranthe</taxon>
    </lineage>
</organism>
<evidence type="ECO:0000313" key="1">
    <source>
        <dbReference type="EMBL" id="EYU23822.1"/>
    </source>
</evidence>
<accession>A0A022Q577</accession>
<dbReference type="EMBL" id="KI632149">
    <property type="protein sequence ID" value="EYU23822.1"/>
    <property type="molecule type" value="Genomic_DNA"/>
</dbReference>
<dbReference type="AlphaFoldDB" id="A0A022Q577"/>
<keyword evidence="2" id="KW-1185">Reference proteome</keyword>
<gene>
    <name evidence="1" type="ORF">MIMGU_mgv1a0132322mg</name>
</gene>
<feature type="non-terminal residue" evidence="1">
    <location>
        <position position="1"/>
    </location>
</feature>
<reference evidence="1 2" key="1">
    <citation type="journal article" date="2013" name="Proc. Natl. Acad. Sci. U.S.A.">
        <title>Fine-scale variation in meiotic recombination in Mimulus inferred from population shotgun sequencing.</title>
        <authorList>
            <person name="Hellsten U."/>
            <person name="Wright K.M."/>
            <person name="Jenkins J."/>
            <person name="Shu S."/>
            <person name="Yuan Y."/>
            <person name="Wessler S.R."/>
            <person name="Schmutz J."/>
            <person name="Willis J.H."/>
            <person name="Rokhsar D.S."/>
        </authorList>
    </citation>
    <scope>NUCLEOTIDE SEQUENCE [LARGE SCALE GENOMIC DNA]</scope>
    <source>
        <strain evidence="2">cv. DUN x IM62</strain>
    </source>
</reference>
<name>A0A022Q577_ERYGU</name>
<protein>
    <submittedName>
        <fullName evidence="1">Uncharacterized protein</fullName>
    </submittedName>
</protein>